<evidence type="ECO:0000256" key="1">
    <source>
        <dbReference type="SAM" id="MobiDB-lite"/>
    </source>
</evidence>
<dbReference type="AlphaFoldDB" id="A0A4Z2GYE4"/>
<dbReference type="EMBL" id="SRLO01000388">
    <property type="protein sequence ID" value="TNN58125.1"/>
    <property type="molecule type" value="Genomic_DNA"/>
</dbReference>
<dbReference type="Proteomes" id="UP000314294">
    <property type="component" value="Unassembled WGS sequence"/>
</dbReference>
<evidence type="ECO:0000313" key="2">
    <source>
        <dbReference type="EMBL" id="TNN58125.1"/>
    </source>
</evidence>
<proteinExistence type="predicted"/>
<reference evidence="2 3" key="1">
    <citation type="submission" date="2019-03" db="EMBL/GenBank/DDBJ databases">
        <title>First draft genome of Liparis tanakae, snailfish: a comprehensive survey of snailfish specific genes.</title>
        <authorList>
            <person name="Kim W."/>
            <person name="Song I."/>
            <person name="Jeong J.-H."/>
            <person name="Kim D."/>
            <person name="Kim S."/>
            <person name="Ryu S."/>
            <person name="Song J.Y."/>
            <person name="Lee S.K."/>
        </authorList>
    </citation>
    <scope>NUCLEOTIDE SEQUENCE [LARGE SCALE GENOMIC DNA]</scope>
    <source>
        <tissue evidence="2">Muscle</tissue>
    </source>
</reference>
<name>A0A4Z2GYE4_9TELE</name>
<comment type="caution">
    <text evidence="2">The sequence shown here is derived from an EMBL/GenBank/DDBJ whole genome shotgun (WGS) entry which is preliminary data.</text>
</comment>
<evidence type="ECO:0000313" key="3">
    <source>
        <dbReference type="Proteomes" id="UP000314294"/>
    </source>
</evidence>
<protein>
    <submittedName>
        <fullName evidence="2">Uncharacterized protein</fullName>
    </submittedName>
</protein>
<gene>
    <name evidence="2" type="ORF">EYF80_031648</name>
</gene>
<organism evidence="2 3">
    <name type="scientific">Liparis tanakae</name>
    <name type="common">Tanaka's snailfish</name>
    <dbReference type="NCBI Taxonomy" id="230148"/>
    <lineage>
        <taxon>Eukaryota</taxon>
        <taxon>Metazoa</taxon>
        <taxon>Chordata</taxon>
        <taxon>Craniata</taxon>
        <taxon>Vertebrata</taxon>
        <taxon>Euteleostomi</taxon>
        <taxon>Actinopterygii</taxon>
        <taxon>Neopterygii</taxon>
        <taxon>Teleostei</taxon>
        <taxon>Neoteleostei</taxon>
        <taxon>Acanthomorphata</taxon>
        <taxon>Eupercaria</taxon>
        <taxon>Perciformes</taxon>
        <taxon>Cottioidei</taxon>
        <taxon>Cottales</taxon>
        <taxon>Liparidae</taxon>
        <taxon>Liparis</taxon>
    </lineage>
</organism>
<keyword evidence="3" id="KW-1185">Reference proteome</keyword>
<accession>A0A4Z2GYE4</accession>
<sequence>MENCIDALQPIALGVLPGQRPVGGVLSSPGFGVSGRASPGSEDEEPEDQDLRFYLVYLSSRPPPGHGVVTSLCDRCDTALPLKATLPSEAPSRLSDSRLSGHLNVSRRLNSSF</sequence>
<feature type="region of interest" description="Disordered" evidence="1">
    <location>
        <begin position="26"/>
        <end position="47"/>
    </location>
</feature>
<feature type="region of interest" description="Disordered" evidence="1">
    <location>
        <begin position="88"/>
        <end position="113"/>
    </location>
</feature>